<keyword evidence="2" id="KW-1185">Reference proteome</keyword>
<reference evidence="1 2" key="1">
    <citation type="submission" date="2021-03" db="EMBL/GenBank/DDBJ databases">
        <title>Sequencing the genomes of 1000 actinobacteria strains.</title>
        <authorList>
            <person name="Klenk H.-P."/>
        </authorList>
    </citation>
    <scope>NUCLEOTIDE SEQUENCE [LARGE SCALE GENOMIC DNA]</scope>
    <source>
        <strain evidence="1 2">DSM 46670</strain>
    </source>
</reference>
<evidence type="ECO:0000313" key="2">
    <source>
        <dbReference type="Proteomes" id="UP001519332"/>
    </source>
</evidence>
<accession>A0ABS4TY63</accession>
<sequence>MGGTRYVHKTNATQLRVLLEVDERGLRKLVRRNGLPAPMDSDGEGAWWSVSAIRD</sequence>
<proteinExistence type="predicted"/>
<protein>
    <submittedName>
        <fullName evidence="1">Uncharacterized protein</fullName>
    </submittedName>
</protein>
<dbReference type="RefSeq" id="WP_209646150.1">
    <property type="nucleotide sequence ID" value="NZ_JAGINW010000001.1"/>
</dbReference>
<organism evidence="1 2">
    <name type="scientific">Kibdelosporangium banguiense</name>
    <dbReference type="NCBI Taxonomy" id="1365924"/>
    <lineage>
        <taxon>Bacteria</taxon>
        <taxon>Bacillati</taxon>
        <taxon>Actinomycetota</taxon>
        <taxon>Actinomycetes</taxon>
        <taxon>Pseudonocardiales</taxon>
        <taxon>Pseudonocardiaceae</taxon>
        <taxon>Kibdelosporangium</taxon>
    </lineage>
</organism>
<gene>
    <name evidence="1" type="ORF">JOF56_009728</name>
</gene>
<dbReference type="Proteomes" id="UP001519332">
    <property type="component" value="Unassembled WGS sequence"/>
</dbReference>
<name>A0ABS4TY63_9PSEU</name>
<dbReference type="EMBL" id="JAGINW010000001">
    <property type="protein sequence ID" value="MBP2329343.1"/>
    <property type="molecule type" value="Genomic_DNA"/>
</dbReference>
<evidence type="ECO:0000313" key="1">
    <source>
        <dbReference type="EMBL" id="MBP2329343.1"/>
    </source>
</evidence>
<comment type="caution">
    <text evidence="1">The sequence shown here is derived from an EMBL/GenBank/DDBJ whole genome shotgun (WGS) entry which is preliminary data.</text>
</comment>